<keyword evidence="10" id="KW-1185">Reference proteome</keyword>
<sequence length="348" mass="36610">MGGVLSHAISLIKLAQSIGARLHLAGADTQDTLINGLSTLVKAGNGQISFLSNKKYRSQLQDTQAQAVILHPDELSHCNCSALVMNNPYVGFAKAAQLLDTTPEPAYDISPHAVISENAELGKHVKIGANAVIEAGVKLGDNVVIGAGCFVGINAQIGVNTKLWANVSIYHEVIIGTDCLIQANTVIGSDGFGYANDNGHWIKIPQLGTVIIGNRVEIGASTTIDRGALDNTILADGVIIDNQCQIAHNVEIGENTAMAACSVIAGSTVIGKNCSMAGLVGINGHITVCDNVVFTGMSMVTKSISEPGVYSSGIPAYANREWRKNTVALRNITSLNQRVKTLEKSQQQ</sequence>
<dbReference type="STRING" id="1129794.C427_4093"/>
<dbReference type="Pfam" id="PF04613">
    <property type="entry name" value="LpxD"/>
    <property type="match status" value="1"/>
</dbReference>
<dbReference type="EMBL" id="CP003837">
    <property type="protein sequence ID" value="AGH46198.1"/>
    <property type="molecule type" value="Genomic_DNA"/>
</dbReference>
<keyword evidence="6 7" id="KW-0012">Acyltransferase</keyword>
<keyword evidence="1 7" id="KW-0444">Lipid biosynthesis</keyword>
<dbReference type="EC" id="2.3.1.191" evidence="7"/>
<dbReference type="PANTHER" id="PTHR43378:SF2">
    <property type="entry name" value="UDP-3-O-ACYLGLUCOSAMINE N-ACYLTRANSFERASE 1, MITOCHONDRIAL-RELATED"/>
    <property type="match status" value="1"/>
</dbReference>
<dbReference type="GO" id="GO:0103118">
    <property type="term" value="F:UDP-3-O-[(3R)-3-hydroxyacyl]-glucosamine N-acyltransferase activity"/>
    <property type="evidence" value="ECO:0007669"/>
    <property type="project" value="UniProtKB-EC"/>
</dbReference>
<keyword evidence="3 7" id="KW-0808">Transferase</keyword>
<dbReference type="NCBIfam" id="NF002060">
    <property type="entry name" value="PRK00892.1"/>
    <property type="match status" value="1"/>
</dbReference>
<dbReference type="Proteomes" id="UP000011864">
    <property type="component" value="Chromosome"/>
</dbReference>
<dbReference type="GO" id="GO:0016410">
    <property type="term" value="F:N-acyltransferase activity"/>
    <property type="evidence" value="ECO:0007669"/>
    <property type="project" value="InterPro"/>
</dbReference>
<dbReference type="InterPro" id="IPR020573">
    <property type="entry name" value="UDP_GlcNAc_AcTrfase_non-rep"/>
</dbReference>
<comment type="similarity">
    <text evidence="7">Belongs to the transferase hexapeptide repeat family. LpxD subfamily.</text>
</comment>
<dbReference type="Gene3D" id="3.40.1390.10">
    <property type="entry name" value="MurE/MurF, N-terminal domain"/>
    <property type="match status" value="1"/>
</dbReference>
<dbReference type="InterPro" id="IPR001451">
    <property type="entry name" value="Hexapep"/>
</dbReference>
<dbReference type="SUPFAM" id="SSF51161">
    <property type="entry name" value="Trimeric LpxA-like enzymes"/>
    <property type="match status" value="1"/>
</dbReference>
<evidence type="ECO:0000259" key="8">
    <source>
        <dbReference type="Pfam" id="PF04613"/>
    </source>
</evidence>
<dbReference type="Pfam" id="PF00132">
    <property type="entry name" value="Hexapep"/>
    <property type="match status" value="3"/>
</dbReference>
<gene>
    <name evidence="7" type="primary">lpxD</name>
    <name evidence="9" type="ORF">C427_4093</name>
</gene>
<dbReference type="GO" id="GO:0009245">
    <property type="term" value="P:lipid A biosynthetic process"/>
    <property type="evidence" value="ECO:0007669"/>
    <property type="project" value="UniProtKB-UniRule"/>
</dbReference>
<dbReference type="InterPro" id="IPR007691">
    <property type="entry name" value="LpxD"/>
</dbReference>
<evidence type="ECO:0000313" key="10">
    <source>
        <dbReference type="Proteomes" id="UP000011864"/>
    </source>
</evidence>
<dbReference type="InterPro" id="IPR011004">
    <property type="entry name" value="Trimer_LpxA-like_sf"/>
</dbReference>
<evidence type="ECO:0000256" key="1">
    <source>
        <dbReference type="ARBA" id="ARBA00022516"/>
    </source>
</evidence>
<proteinExistence type="inferred from homology"/>
<reference evidence="9 10" key="1">
    <citation type="journal article" date="2013" name="Genome Announc.">
        <title>Complete Genome Sequence of Glaciecola psychrophila Strain 170T.</title>
        <authorList>
            <person name="Yin J."/>
            <person name="Chen J."/>
            <person name="Liu G."/>
            <person name="Yu Y."/>
            <person name="Song L."/>
            <person name="Wang X."/>
            <person name="Qu X."/>
        </authorList>
    </citation>
    <scope>NUCLEOTIDE SEQUENCE [LARGE SCALE GENOMIC DNA]</scope>
    <source>
        <strain evidence="9 10">170</strain>
    </source>
</reference>
<keyword evidence="4 7" id="KW-0677">Repeat</keyword>
<dbReference type="GO" id="GO:0016020">
    <property type="term" value="C:membrane"/>
    <property type="evidence" value="ECO:0007669"/>
    <property type="project" value="GOC"/>
</dbReference>
<accession>M4RU61</accession>
<dbReference type="eggNOG" id="COG1044">
    <property type="taxonomic scope" value="Bacteria"/>
</dbReference>
<dbReference type="HOGENOM" id="CLU_049865_0_1_6"/>
<dbReference type="NCBIfam" id="TIGR01853">
    <property type="entry name" value="lipid_A_lpxD"/>
    <property type="match status" value="1"/>
</dbReference>
<dbReference type="PANTHER" id="PTHR43378">
    <property type="entry name" value="UDP-3-O-ACYLGLUCOSAMINE N-ACYLTRANSFERASE"/>
    <property type="match status" value="1"/>
</dbReference>
<dbReference type="CDD" id="cd03352">
    <property type="entry name" value="LbH_LpxD"/>
    <property type="match status" value="1"/>
</dbReference>
<feature type="active site" description="Proton acceptor" evidence="7">
    <location>
        <position position="248"/>
    </location>
</feature>
<dbReference type="KEGG" id="gps:C427_4093"/>
<comment type="subunit">
    <text evidence="7">Homotrimer.</text>
</comment>
<evidence type="ECO:0000256" key="4">
    <source>
        <dbReference type="ARBA" id="ARBA00022737"/>
    </source>
</evidence>
<evidence type="ECO:0000256" key="7">
    <source>
        <dbReference type="HAMAP-Rule" id="MF_00523"/>
    </source>
</evidence>
<dbReference type="AlphaFoldDB" id="M4RU61"/>
<evidence type="ECO:0000313" key="9">
    <source>
        <dbReference type="EMBL" id="AGH46198.1"/>
    </source>
</evidence>
<name>M4RU61_9ALTE</name>
<evidence type="ECO:0000256" key="6">
    <source>
        <dbReference type="ARBA" id="ARBA00023315"/>
    </source>
</evidence>
<evidence type="ECO:0000256" key="3">
    <source>
        <dbReference type="ARBA" id="ARBA00022679"/>
    </source>
</evidence>
<dbReference type="PATRIC" id="fig|1129794.4.peg.4077"/>
<dbReference type="Gene3D" id="1.20.5.170">
    <property type="match status" value="1"/>
</dbReference>
<feature type="domain" description="UDP-3-O-[3-hydroxymyristoyl] glucosamine N-acyltransferase non-repeat region" evidence="8">
    <location>
        <begin position="31"/>
        <end position="98"/>
    </location>
</feature>
<comment type="catalytic activity">
    <reaction evidence="7">
        <text>a UDP-3-O-[(3R)-3-hydroxyacyl]-alpha-D-glucosamine + a (3R)-hydroxyacyl-[ACP] = a UDP-2-N,3-O-bis[(3R)-3-hydroxyacyl]-alpha-D-glucosamine + holo-[ACP] + H(+)</text>
        <dbReference type="Rhea" id="RHEA:53836"/>
        <dbReference type="Rhea" id="RHEA-COMP:9685"/>
        <dbReference type="Rhea" id="RHEA-COMP:9945"/>
        <dbReference type="ChEBI" id="CHEBI:15378"/>
        <dbReference type="ChEBI" id="CHEBI:64479"/>
        <dbReference type="ChEBI" id="CHEBI:78827"/>
        <dbReference type="ChEBI" id="CHEBI:137740"/>
        <dbReference type="ChEBI" id="CHEBI:137748"/>
        <dbReference type="EC" id="2.3.1.191"/>
    </reaction>
</comment>
<keyword evidence="5 7" id="KW-0443">Lipid metabolism</keyword>
<dbReference type="Gene3D" id="2.160.10.10">
    <property type="entry name" value="Hexapeptide repeat proteins"/>
    <property type="match status" value="1"/>
</dbReference>
<protein>
    <recommendedName>
        <fullName evidence="7">UDP-3-O-acylglucosamine N-acyltransferase</fullName>
        <ecNumber evidence="7">2.3.1.191</ecNumber>
    </recommendedName>
</protein>
<dbReference type="RefSeq" id="WP_015431121.1">
    <property type="nucleotide sequence ID" value="NC_020514.1"/>
</dbReference>
<dbReference type="UniPathway" id="UPA00973"/>
<comment type="function">
    <text evidence="7">Catalyzes the N-acylation of UDP-3-O-acylglucosamine using 3-hydroxyacyl-ACP as the acyl donor. Is involved in the biosynthesis of lipid A, a phosphorylated glycolipid that anchors the lipopolysaccharide to the outer membrane of the cell.</text>
</comment>
<comment type="pathway">
    <text evidence="7">Bacterial outer membrane biogenesis; LPS lipid A biosynthesis.</text>
</comment>
<evidence type="ECO:0000256" key="5">
    <source>
        <dbReference type="ARBA" id="ARBA00023098"/>
    </source>
</evidence>
<evidence type="ECO:0000256" key="2">
    <source>
        <dbReference type="ARBA" id="ARBA00022556"/>
    </source>
</evidence>
<keyword evidence="2 7" id="KW-0441">Lipid A biosynthesis</keyword>
<organism evidence="9 10">
    <name type="scientific">Paraglaciecola psychrophila 170</name>
    <dbReference type="NCBI Taxonomy" id="1129794"/>
    <lineage>
        <taxon>Bacteria</taxon>
        <taxon>Pseudomonadati</taxon>
        <taxon>Pseudomonadota</taxon>
        <taxon>Gammaproteobacteria</taxon>
        <taxon>Alteromonadales</taxon>
        <taxon>Alteromonadaceae</taxon>
        <taxon>Paraglaciecola</taxon>
    </lineage>
</organism>
<dbReference type="HAMAP" id="MF_00523">
    <property type="entry name" value="LpxD"/>
    <property type="match status" value="1"/>
</dbReference>